<reference evidence="2 3" key="1">
    <citation type="submission" date="2016-10" db="EMBL/GenBank/DDBJ databases">
        <title>Complete genome sequences of three Cupriavidus strains isolated from various Malaysian environments.</title>
        <authorList>
            <person name="Abdullah A.A.-A."/>
            <person name="Shafie N.A.H."/>
            <person name="Lau N.S."/>
        </authorList>
    </citation>
    <scope>NUCLEOTIDE SEQUENCE [LARGE SCALE GENOMIC DNA]</scope>
    <source>
        <strain evidence="2 3">USMAA1020</strain>
    </source>
</reference>
<dbReference type="Gene3D" id="1.10.760.10">
    <property type="entry name" value="Cytochrome c-like domain"/>
    <property type="match status" value="1"/>
</dbReference>
<feature type="chain" id="PRO_5045118626" evidence="1">
    <location>
        <begin position="19"/>
        <end position="117"/>
    </location>
</feature>
<organism evidence="2 3">
    <name type="scientific">Cupriavidus malaysiensis</name>
    <dbReference type="NCBI Taxonomy" id="367825"/>
    <lineage>
        <taxon>Bacteria</taxon>
        <taxon>Pseudomonadati</taxon>
        <taxon>Pseudomonadota</taxon>
        <taxon>Betaproteobacteria</taxon>
        <taxon>Burkholderiales</taxon>
        <taxon>Burkholderiaceae</taxon>
        <taxon>Cupriavidus</taxon>
    </lineage>
</organism>
<dbReference type="Proteomes" id="UP000177515">
    <property type="component" value="Chromosome 2"/>
</dbReference>
<protein>
    <submittedName>
        <fullName evidence="2">Sulfite:cytochrome C oxidoreductase subunit B</fullName>
    </submittedName>
</protein>
<dbReference type="SUPFAM" id="SSF46626">
    <property type="entry name" value="Cytochrome c"/>
    <property type="match status" value="1"/>
</dbReference>
<sequence length="117" mass="12722">MTMHHTLLAGTFCLGALAAGPAPHAETITLPQETATFRESTLPGYNLVLRNCMVCHSAQYVLTQPPTLGRAYWEATVKKMKAPFGAPFPEEDMPAMVDYLVKTYGAERPAGAKAPER</sequence>
<name>A0A1D9IDA4_9BURK</name>
<evidence type="ECO:0000313" key="2">
    <source>
        <dbReference type="EMBL" id="AOZ10087.1"/>
    </source>
</evidence>
<feature type="signal peptide" evidence="1">
    <location>
        <begin position="1"/>
        <end position="18"/>
    </location>
</feature>
<proteinExistence type="predicted"/>
<dbReference type="RefSeq" id="WP_071018716.1">
    <property type="nucleotide sequence ID" value="NZ_CP017755.1"/>
</dbReference>
<accession>A0A1D9IDA4</accession>
<dbReference type="InterPro" id="IPR036909">
    <property type="entry name" value="Cyt_c-like_dom_sf"/>
</dbReference>
<keyword evidence="1" id="KW-0732">Signal</keyword>
<keyword evidence="3" id="KW-1185">Reference proteome</keyword>
<gene>
    <name evidence="2" type="ORF">BKK80_31030</name>
</gene>
<evidence type="ECO:0000313" key="3">
    <source>
        <dbReference type="Proteomes" id="UP000177515"/>
    </source>
</evidence>
<dbReference type="EMBL" id="CP017755">
    <property type="protein sequence ID" value="AOZ10087.1"/>
    <property type="molecule type" value="Genomic_DNA"/>
</dbReference>
<evidence type="ECO:0000256" key="1">
    <source>
        <dbReference type="SAM" id="SignalP"/>
    </source>
</evidence>